<keyword evidence="3" id="KW-0812">Transmembrane</keyword>
<sequence length="295" mass="33312">MLHKFHQHCPGMPCARDLKSGFKMPTYTPLFNNDEKEDHESTTVLIRQYNPLYSLPLFIFTLLLTNLTTIVIFLAIFKPSCELSNGLYPAAQSNYEVPTEIRRFKGSFGLQSEFTGIGPEVDAAWNNITEAPTGGAIGITDSEWLESNSEGEFAVLVDEGVGHGKHLASFDVFHQLHCVDLLRKGIRRDYYDKHEGSFAGASEKIVHGHLEHCVEILRQTLMCHGDTSLLTYNWVKGREMPYPNFNTLHVCKDWDALVRMNRKLDVSRQWLGSSAVKEYRSPTKPKGLVGLKTPP</sequence>
<keyword evidence="5" id="KW-1185">Reference proteome</keyword>
<protein>
    <submittedName>
        <fullName evidence="4">Uncharacterized protein</fullName>
    </submittedName>
</protein>
<dbReference type="EMBL" id="CP138587">
    <property type="protein sequence ID" value="WPH02707.1"/>
    <property type="molecule type" value="Genomic_DNA"/>
</dbReference>
<evidence type="ECO:0000313" key="4">
    <source>
        <dbReference type="EMBL" id="WPH02707.1"/>
    </source>
</evidence>
<keyword evidence="3" id="KW-1133">Transmembrane helix</keyword>
<comment type="similarity">
    <text evidence="2">Belongs to the ustYa family.</text>
</comment>
<evidence type="ECO:0000256" key="3">
    <source>
        <dbReference type="SAM" id="Phobius"/>
    </source>
</evidence>
<dbReference type="PANTHER" id="PTHR33365:SF4">
    <property type="entry name" value="CYCLOCHLOROTINE BIOSYNTHESIS PROTEIN O"/>
    <property type="match status" value="1"/>
</dbReference>
<comment type="pathway">
    <text evidence="1">Mycotoxin biosynthesis.</text>
</comment>
<dbReference type="PANTHER" id="PTHR33365">
    <property type="entry name" value="YALI0B05434P"/>
    <property type="match status" value="1"/>
</dbReference>
<feature type="transmembrane region" description="Helical" evidence="3">
    <location>
        <begin position="55"/>
        <end position="77"/>
    </location>
</feature>
<dbReference type="Pfam" id="PF11807">
    <property type="entry name" value="UstYa"/>
    <property type="match status" value="1"/>
</dbReference>
<proteinExistence type="inferred from homology"/>
<evidence type="ECO:0000256" key="2">
    <source>
        <dbReference type="ARBA" id="ARBA00035112"/>
    </source>
</evidence>
<evidence type="ECO:0000313" key="5">
    <source>
        <dbReference type="Proteomes" id="UP001303373"/>
    </source>
</evidence>
<reference evidence="4 5" key="1">
    <citation type="submission" date="2023-11" db="EMBL/GenBank/DDBJ databases">
        <title>An acidophilic fungus is an integral part of prey digestion in a carnivorous sundew plant.</title>
        <authorList>
            <person name="Tsai I.J."/>
        </authorList>
    </citation>
    <scope>NUCLEOTIDE SEQUENCE [LARGE SCALE GENOMIC DNA]</scope>
    <source>
        <strain evidence="4">169a</strain>
    </source>
</reference>
<accession>A0AAQ3M825</accession>
<name>A0AAQ3M825_9PEZI</name>
<dbReference type="Proteomes" id="UP001303373">
    <property type="component" value="Chromosome 8"/>
</dbReference>
<gene>
    <name evidence="4" type="ORF">R9X50_00557500</name>
</gene>
<organism evidence="4 5">
    <name type="scientific">Acrodontium crateriforme</name>
    <dbReference type="NCBI Taxonomy" id="150365"/>
    <lineage>
        <taxon>Eukaryota</taxon>
        <taxon>Fungi</taxon>
        <taxon>Dikarya</taxon>
        <taxon>Ascomycota</taxon>
        <taxon>Pezizomycotina</taxon>
        <taxon>Dothideomycetes</taxon>
        <taxon>Dothideomycetidae</taxon>
        <taxon>Mycosphaerellales</taxon>
        <taxon>Teratosphaeriaceae</taxon>
        <taxon>Acrodontium</taxon>
    </lineage>
</organism>
<dbReference type="GO" id="GO:0043386">
    <property type="term" value="P:mycotoxin biosynthetic process"/>
    <property type="evidence" value="ECO:0007669"/>
    <property type="project" value="InterPro"/>
</dbReference>
<evidence type="ECO:0000256" key="1">
    <source>
        <dbReference type="ARBA" id="ARBA00004685"/>
    </source>
</evidence>
<dbReference type="InterPro" id="IPR021765">
    <property type="entry name" value="UstYa-like"/>
</dbReference>
<keyword evidence="3" id="KW-0472">Membrane</keyword>
<dbReference type="AlphaFoldDB" id="A0AAQ3M825"/>